<dbReference type="OrthoDB" id="2020662at2759"/>
<dbReference type="CDD" id="cd07570">
    <property type="entry name" value="GAT_Gln-NAD-synth"/>
    <property type="match status" value="1"/>
</dbReference>
<evidence type="ECO:0000256" key="4">
    <source>
        <dbReference type="ARBA" id="ARBA00022598"/>
    </source>
</evidence>
<comment type="subcellular location">
    <subcellularLocation>
        <location evidence="1">Lysosome membrane</location>
    </subcellularLocation>
</comment>
<dbReference type="InterPro" id="IPR004012">
    <property type="entry name" value="Run_dom"/>
</dbReference>
<keyword evidence="7" id="KW-0520">NAD</keyword>
<protein>
    <recommendedName>
        <fullName evidence="3">Glutamine-dependent NAD(+) synthetase</fullName>
    </recommendedName>
    <alternativeName>
        <fullName evidence="9">NAD(+) synthase [glutamine-hydrolyzing]</fullName>
    </alternativeName>
</protein>
<evidence type="ECO:0000256" key="2">
    <source>
        <dbReference type="ARBA" id="ARBA00004790"/>
    </source>
</evidence>
<dbReference type="InterPro" id="IPR037213">
    <property type="entry name" value="Run_dom_sf"/>
</dbReference>
<dbReference type="EMBL" id="JABEBT010000006">
    <property type="protein sequence ID" value="KAF7639326.1"/>
    <property type="molecule type" value="Genomic_DNA"/>
</dbReference>
<dbReference type="SUPFAM" id="SSF140741">
    <property type="entry name" value="RUN domain-like"/>
    <property type="match status" value="1"/>
</dbReference>
<dbReference type="GO" id="GO:0003952">
    <property type="term" value="F:NAD+ synthase (glutamine-hydrolyzing) activity"/>
    <property type="evidence" value="ECO:0007669"/>
    <property type="project" value="InterPro"/>
</dbReference>
<feature type="domain" description="CN hydrolase" evidence="11">
    <location>
        <begin position="478"/>
        <end position="750"/>
    </location>
</feature>
<dbReference type="Gene3D" id="1.20.58.900">
    <property type="match status" value="1"/>
</dbReference>
<evidence type="ECO:0000313" key="14">
    <source>
        <dbReference type="Proteomes" id="UP000605970"/>
    </source>
</evidence>
<dbReference type="PANTHER" id="PTHR23090">
    <property type="entry name" value="NH 3 /GLUTAMINE-DEPENDENT NAD + SYNTHETASE"/>
    <property type="match status" value="1"/>
</dbReference>
<sequence>MFHNIAPTCLPSIPTSNDKKEQQNKIESAIISSINEIINTKNSSLNQKMVLTMENSDILGLVKSLDRFFAYGLIKMDKCYWSFVRELIPGEERIDLKQRWNCTNRRELSIAWLKDSLTRRNLQFQMFGFIACSDSLKRIYYERNSCLRNLILLKRVCLLLDELAEFEFNIEPSYVLRIEDTPIALPAISSPIDGTMSPVQSSISNSPIASNAFNGNLAINIYRKRRESAARLSTNGSFCEIARNSYLEGLVDDLPEVDITALTAGETSVQSAKEQREHEILFLSLIYWQQNLNKSILNSSSLECYMYIREIYQKSWNRKSISQWQQSYLVLRGSMFYQFSDSSFKFAQRSLNLRDSMEEVCRIDLANDEKYTFQITFSIDIAGGDGLYALQIGCPNEEIMKRWISSLSMALNVTSDNPPPVACMAILTSTHLVFAQEGVNCAVDGFMRGLCSISREECSKAEMFIMLSTCKTKTGRIINLAVCTVNQWSLDFTGNKERILKTCQEAFEKGSKVRLGPELEICGYNCLDHFHELDTEIHSWEVLKEIVDESIKVMPNLLIITGMPIRYRLGLYNCMVSLVNGHIVFIYPKTVLANDDIYREGRWFVSWVHKNKIVDFKLNPDYGFLQETVPFGNGFIESTDGVKIGFEMCEEMWTARSPSNDLALQGVDIICNSSGSHHVLGKSYKRIKQLVLGITSKLGGVYMYSNHRGMDGERVYFDGMSSIAQNTDLYAHIPQFDLEDTCTKNCLLNLDRSTVYRGNIASTCQESSRSDDMPIVHFKATLLSLDSFDQLLSFPIEIKPLTNVEELCHAPPAWLWHYLRRSKQSGFFLPLSGGQDSSSVALMVRLMCEKICEAVKLNPDSNDPAYFLEGKKSQDKREGMALQNLQARTRMILAYLHAQTSLISQGRTGNLLVLGASNVDESLVGYVTKYDCSSADLNPIGAISKHDLRKFLQYVNSTHKFVYLQGIINSIPTAELKPLKNGQIIQTDEEDIGLTYNELSEFGKLRKPECLGPVGMFKNLLNNWKGTSYEQIAQKVELFFRRYTINRHKATIATPGYRDDSIKQVHKTKDELSLPLKIASYKQLYGWTMDEIVKKIGKKNNCTFCGVFRRQALDRVALNVGVLKLATGHNVDDGAETVLMNILRGDFGRLKRFGEFNNNNNNDDEESLPRVKPLKYSFEKKSKWLTKLETEGTKTSKNEMEINSIINNNNNTCGSTNNCDCGNNFNDF</sequence>
<dbReference type="InterPro" id="IPR014729">
    <property type="entry name" value="Rossmann-like_a/b/a_fold"/>
</dbReference>
<dbReference type="PROSITE" id="PS50826">
    <property type="entry name" value="RUN"/>
    <property type="match status" value="1"/>
</dbReference>
<dbReference type="InterPro" id="IPR003010">
    <property type="entry name" value="C-N_Hydrolase"/>
</dbReference>
<evidence type="ECO:0000256" key="6">
    <source>
        <dbReference type="ARBA" id="ARBA00022840"/>
    </source>
</evidence>
<organism evidence="13 14">
    <name type="scientific">Meloidogyne graminicola</name>
    <dbReference type="NCBI Taxonomy" id="189291"/>
    <lineage>
        <taxon>Eukaryota</taxon>
        <taxon>Metazoa</taxon>
        <taxon>Ecdysozoa</taxon>
        <taxon>Nematoda</taxon>
        <taxon>Chromadorea</taxon>
        <taxon>Rhabditida</taxon>
        <taxon>Tylenchina</taxon>
        <taxon>Tylenchomorpha</taxon>
        <taxon>Tylenchoidea</taxon>
        <taxon>Meloidogynidae</taxon>
        <taxon>Meloidogyninae</taxon>
        <taxon>Meloidogyne</taxon>
    </lineage>
</organism>
<dbReference type="InterPro" id="IPR022310">
    <property type="entry name" value="NAD/GMP_synthase"/>
</dbReference>
<evidence type="ECO:0000256" key="9">
    <source>
        <dbReference type="ARBA" id="ARBA00030681"/>
    </source>
</evidence>
<dbReference type="GO" id="GO:0005524">
    <property type="term" value="F:ATP binding"/>
    <property type="evidence" value="ECO:0007669"/>
    <property type="project" value="UniProtKB-KW"/>
</dbReference>
<dbReference type="InterPro" id="IPR003694">
    <property type="entry name" value="NAD_synthase"/>
</dbReference>
<dbReference type="AlphaFoldDB" id="A0A8T0A203"/>
<keyword evidence="6" id="KW-0067">ATP-binding</keyword>
<evidence type="ECO:0000313" key="13">
    <source>
        <dbReference type="EMBL" id="KAF7639326.1"/>
    </source>
</evidence>
<dbReference type="Pfam" id="PF00169">
    <property type="entry name" value="PH"/>
    <property type="match status" value="1"/>
</dbReference>
<dbReference type="Gene3D" id="3.60.110.10">
    <property type="entry name" value="Carbon-nitrogen hydrolase"/>
    <property type="match status" value="1"/>
</dbReference>
<evidence type="ECO:0000259" key="12">
    <source>
        <dbReference type="PROSITE" id="PS50826"/>
    </source>
</evidence>
<feature type="domain" description="PH" evidence="10">
    <location>
        <begin position="299"/>
        <end position="412"/>
    </location>
</feature>
<dbReference type="Pfam" id="PF00795">
    <property type="entry name" value="CN_hydrolase"/>
    <property type="match status" value="1"/>
</dbReference>
<evidence type="ECO:0000256" key="5">
    <source>
        <dbReference type="ARBA" id="ARBA00022741"/>
    </source>
</evidence>
<evidence type="ECO:0000259" key="11">
    <source>
        <dbReference type="PROSITE" id="PS50263"/>
    </source>
</evidence>
<evidence type="ECO:0000256" key="8">
    <source>
        <dbReference type="ARBA" id="ARBA00023228"/>
    </source>
</evidence>
<reference evidence="13" key="1">
    <citation type="journal article" date="2020" name="Ecol. Evol.">
        <title>Genome structure and content of the rice root-knot nematode (Meloidogyne graminicola).</title>
        <authorList>
            <person name="Phan N.T."/>
            <person name="Danchin E.G.J."/>
            <person name="Klopp C."/>
            <person name="Perfus-Barbeoch L."/>
            <person name="Kozlowski D.K."/>
            <person name="Koutsovoulos G.D."/>
            <person name="Lopez-Roques C."/>
            <person name="Bouchez O."/>
            <person name="Zahm M."/>
            <person name="Besnard G."/>
            <person name="Bellafiore S."/>
        </authorList>
    </citation>
    <scope>NUCLEOTIDE SEQUENCE</scope>
    <source>
        <strain evidence="13">VN-18</strain>
    </source>
</reference>
<accession>A0A8T0A203</accession>
<dbReference type="PROSITE" id="PS50003">
    <property type="entry name" value="PH_DOMAIN"/>
    <property type="match status" value="1"/>
</dbReference>
<keyword evidence="8" id="KW-0458">Lysosome</keyword>
<dbReference type="InterPro" id="IPR011993">
    <property type="entry name" value="PH-like_dom_sf"/>
</dbReference>
<evidence type="ECO:0000256" key="7">
    <source>
        <dbReference type="ARBA" id="ARBA00023027"/>
    </source>
</evidence>
<dbReference type="SUPFAM" id="SSF50729">
    <property type="entry name" value="PH domain-like"/>
    <property type="match status" value="1"/>
</dbReference>
<evidence type="ECO:0000259" key="10">
    <source>
        <dbReference type="PROSITE" id="PS50003"/>
    </source>
</evidence>
<dbReference type="InterPro" id="IPR001849">
    <property type="entry name" value="PH_domain"/>
</dbReference>
<dbReference type="InterPro" id="IPR036526">
    <property type="entry name" value="C-N_Hydrolase_sf"/>
</dbReference>
<name>A0A8T0A203_9BILA</name>
<dbReference type="Gene3D" id="2.30.29.30">
    <property type="entry name" value="Pleckstrin-homology domain (PH domain)/Phosphotyrosine-binding domain (PTB)"/>
    <property type="match status" value="1"/>
</dbReference>
<dbReference type="SUPFAM" id="SSF56317">
    <property type="entry name" value="Carbon-nitrogen hydrolase"/>
    <property type="match status" value="1"/>
</dbReference>
<dbReference type="GO" id="GO:0009435">
    <property type="term" value="P:NAD+ biosynthetic process"/>
    <property type="evidence" value="ECO:0007669"/>
    <property type="project" value="InterPro"/>
</dbReference>
<dbReference type="Proteomes" id="UP000605970">
    <property type="component" value="Unassembled WGS sequence"/>
</dbReference>
<keyword evidence="14" id="KW-1185">Reference proteome</keyword>
<proteinExistence type="predicted"/>
<dbReference type="SUPFAM" id="SSF52402">
    <property type="entry name" value="Adenine nucleotide alpha hydrolases-like"/>
    <property type="match status" value="2"/>
</dbReference>
<keyword evidence="4" id="KW-0436">Ligase</keyword>
<gene>
    <name evidence="13" type="ORF">Mgra_00001290</name>
</gene>
<comment type="pathway">
    <text evidence="2">Cofactor biosynthesis; NAD(+) biosynthesis.</text>
</comment>
<dbReference type="GO" id="GO:0005765">
    <property type="term" value="C:lysosomal membrane"/>
    <property type="evidence" value="ECO:0007669"/>
    <property type="project" value="UniProtKB-SubCell"/>
</dbReference>
<evidence type="ECO:0000256" key="3">
    <source>
        <dbReference type="ARBA" id="ARBA00017309"/>
    </source>
</evidence>
<comment type="caution">
    <text evidence="13">The sequence shown here is derived from an EMBL/GenBank/DDBJ whole genome shotgun (WGS) entry which is preliminary data.</text>
</comment>
<dbReference type="Pfam" id="PF02540">
    <property type="entry name" value="NAD_synthase"/>
    <property type="match status" value="1"/>
</dbReference>
<dbReference type="CDD" id="cd00553">
    <property type="entry name" value="NAD_synthase"/>
    <property type="match status" value="1"/>
</dbReference>
<dbReference type="PANTHER" id="PTHR23090:SF9">
    <property type="entry name" value="GLUTAMINE-DEPENDENT NAD(+) SYNTHETASE"/>
    <property type="match status" value="1"/>
</dbReference>
<dbReference type="PROSITE" id="PS50263">
    <property type="entry name" value="CN_HYDROLASE"/>
    <property type="match status" value="1"/>
</dbReference>
<dbReference type="Gene3D" id="3.40.50.620">
    <property type="entry name" value="HUPs"/>
    <property type="match status" value="3"/>
</dbReference>
<dbReference type="GO" id="GO:0004359">
    <property type="term" value="F:glutaminase activity"/>
    <property type="evidence" value="ECO:0007669"/>
    <property type="project" value="InterPro"/>
</dbReference>
<feature type="domain" description="RUN" evidence="12">
    <location>
        <begin position="52"/>
        <end position="175"/>
    </location>
</feature>
<dbReference type="NCBIfam" id="TIGR00552">
    <property type="entry name" value="nadE"/>
    <property type="match status" value="1"/>
</dbReference>
<evidence type="ECO:0000256" key="1">
    <source>
        <dbReference type="ARBA" id="ARBA00004656"/>
    </source>
</evidence>
<keyword evidence="5" id="KW-0547">Nucleotide-binding</keyword>